<name>A0A4P2VNR1_9ARCH</name>
<comment type="function">
    <text evidence="1 11">Converts cobyric acid to cobinamide by the addition of aminopropanol on the F carboxylic group.</text>
</comment>
<comment type="subcellular location">
    <subcellularLocation>
        <location evidence="2 11">Cell membrane</location>
        <topology evidence="2 11">Multi-pass membrane protein</topology>
    </subcellularLocation>
</comment>
<accession>A0A4P2VNR1</accession>
<keyword evidence="13" id="KW-1185">Reference proteome</keyword>
<dbReference type="AlphaFoldDB" id="A0A4P2VNR1"/>
<dbReference type="GO" id="GO:0015420">
    <property type="term" value="F:ABC-type vitamin B12 transporter activity"/>
    <property type="evidence" value="ECO:0007669"/>
    <property type="project" value="UniProtKB-UniRule"/>
</dbReference>
<keyword evidence="6 11" id="KW-1003">Cell membrane</keyword>
<dbReference type="KEGG" id="ccai:NAS2_1189"/>
<dbReference type="EMBL" id="AP018732">
    <property type="protein sequence ID" value="BBE42578.1"/>
    <property type="molecule type" value="Genomic_DNA"/>
</dbReference>
<keyword evidence="7 11" id="KW-0169">Cobalamin biosynthesis</keyword>
<gene>
    <name evidence="11" type="primary">cobD</name>
    <name evidence="12" type="ORF">NAS2_1189</name>
</gene>
<evidence type="ECO:0000256" key="3">
    <source>
        <dbReference type="ARBA" id="ARBA00004953"/>
    </source>
</evidence>
<evidence type="ECO:0000256" key="1">
    <source>
        <dbReference type="ARBA" id="ARBA00003384"/>
    </source>
</evidence>
<feature type="transmembrane region" description="Helical" evidence="11">
    <location>
        <begin position="59"/>
        <end position="79"/>
    </location>
</feature>
<evidence type="ECO:0000313" key="13">
    <source>
        <dbReference type="Proteomes" id="UP000509448"/>
    </source>
</evidence>
<keyword evidence="10 11" id="KW-0472">Membrane</keyword>
<comment type="pathway">
    <text evidence="3 11">Cofactor biosynthesis; adenosylcobalamin biosynthesis.</text>
</comment>
<feature type="transmembrane region" description="Helical" evidence="11">
    <location>
        <begin position="292"/>
        <end position="315"/>
    </location>
</feature>
<dbReference type="HAMAP" id="MF_00024">
    <property type="entry name" value="CobD_CbiB"/>
    <property type="match status" value="1"/>
</dbReference>
<evidence type="ECO:0000256" key="2">
    <source>
        <dbReference type="ARBA" id="ARBA00004651"/>
    </source>
</evidence>
<proteinExistence type="inferred from homology"/>
<evidence type="ECO:0000256" key="11">
    <source>
        <dbReference type="HAMAP-Rule" id="MF_00024"/>
    </source>
</evidence>
<dbReference type="GeneID" id="55584999"/>
<evidence type="ECO:0000256" key="10">
    <source>
        <dbReference type="ARBA" id="ARBA00023136"/>
    </source>
</evidence>
<dbReference type="GO" id="GO:0048472">
    <property type="term" value="F:threonine-phosphate decarboxylase activity"/>
    <property type="evidence" value="ECO:0007669"/>
    <property type="project" value="InterPro"/>
</dbReference>
<comment type="similarity">
    <text evidence="4 11">Belongs to the CobD/CbiB family.</text>
</comment>
<dbReference type="PANTHER" id="PTHR34308">
    <property type="entry name" value="COBALAMIN BIOSYNTHESIS PROTEIN CBIB"/>
    <property type="match status" value="1"/>
</dbReference>
<reference evidence="12 13" key="1">
    <citation type="journal article" date="2019" name="ISME J.">
        <title>Isolation and characterization of a thermophilic sulfur- and iron-reducing thaumarchaeote from a terrestrial acidic hot spring.</title>
        <authorList>
            <person name="Kato S."/>
            <person name="Itoh T."/>
            <person name="Yuki M."/>
            <person name="Nagamori M."/>
            <person name="Ohnishi M."/>
            <person name="Uematsu K."/>
            <person name="Suzuki K."/>
            <person name="Takashina T."/>
            <person name="Ohkuma M."/>
        </authorList>
    </citation>
    <scope>NUCLEOTIDE SEQUENCE [LARGE SCALE GENOMIC DNA]</scope>
    <source>
        <strain evidence="12 13">NAS-02</strain>
    </source>
</reference>
<dbReference type="RefSeq" id="WP_174448796.1">
    <property type="nucleotide sequence ID" value="NZ_AP018732.1"/>
</dbReference>
<evidence type="ECO:0000256" key="5">
    <source>
        <dbReference type="ARBA" id="ARBA00016185"/>
    </source>
</evidence>
<dbReference type="Pfam" id="PF03186">
    <property type="entry name" value="CobD_Cbib"/>
    <property type="match status" value="1"/>
</dbReference>
<keyword evidence="8 11" id="KW-0812">Transmembrane</keyword>
<sequence length="317" mass="33730">MPDSCAALALLPLALGLALDAIYPYHRGPLLAIHPVHTSYVMALKLADSVRGRTGGIILWLAVVGSHIAIYGAALWTAWQLGYLVWIPVASYVVKVTIPVRLLFDHVEDARRHLVDGDLEGARSAAQGLVRRDLGRADAGHVSSAALESLFESLVDGITSPLFYYAFLGPLGALVQRLANTMDGAVGFRDERYSEIGWFSAKVDTALNYIPARLTALLEIAACALRRGDAARALKVYSRYRKATESVNAGHPLSAAAGCLGVRLEKEGSYSVGLGELPGPRDLAEGTRLADIALGLAAAVAVLVICALADVHLPWAM</sequence>
<evidence type="ECO:0000256" key="7">
    <source>
        <dbReference type="ARBA" id="ARBA00022573"/>
    </source>
</evidence>
<protein>
    <recommendedName>
        <fullName evidence="5 11">Probable cobalamin biosynthesis protein CobD</fullName>
    </recommendedName>
</protein>
<evidence type="ECO:0000256" key="6">
    <source>
        <dbReference type="ARBA" id="ARBA00022475"/>
    </source>
</evidence>
<evidence type="ECO:0000256" key="4">
    <source>
        <dbReference type="ARBA" id="ARBA00006263"/>
    </source>
</evidence>
<dbReference type="UniPathway" id="UPA00148"/>
<organism evidence="12 13">
    <name type="scientific">Conexivisphaera calida</name>
    <dbReference type="NCBI Taxonomy" id="1874277"/>
    <lineage>
        <taxon>Archaea</taxon>
        <taxon>Nitrososphaerota</taxon>
        <taxon>Conexivisphaeria</taxon>
        <taxon>Conexivisphaerales</taxon>
        <taxon>Conexivisphaeraceae</taxon>
        <taxon>Conexivisphaera</taxon>
    </lineage>
</organism>
<feature type="transmembrane region" description="Helical" evidence="11">
    <location>
        <begin position="85"/>
        <end position="104"/>
    </location>
</feature>
<dbReference type="GO" id="GO:0016874">
    <property type="term" value="F:ligase activity"/>
    <property type="evidence" value="ECO:0007669"/>
    <property type="project" value="UniProtKB-KW"/>
</dbReference>
<comment type="caution">
    <text evidence="11">Lacks conserved residue(s) required for the propagation of feature annotation.</text>
</comment>
<evidence type="ECO:0000256" key="8">
    <source>
        <dbReference type="ARBA" id="ARBA00022692"/>
    </source>
</evidence>
<evidence type="ECO:0000313" key="12">
    <source>
        <dbReference type="EMBL" id="BBE42578.1"/>
    </source>
</evidence>
<dbReference type="NCBIfam" id="NF002281">
    <property type="entry name" value="PRK01209.2-5"/>
    <property type="match status" value="1"/>
</dbReference>
<dbReference type="InterPro" id="IPR004485">
    <property type="entry name" value="Cobalamin_biosynth_CobD/CbiB"/>
</dbReference>
<dbReference type="Proteomes" id="UP000509448">
    <property type="component" value="Chromosome"/>
</dbReference>
<dbReference type="PANTHER" id="PTHR34308:SF1">
    <property type="entry name" value="COBALAMIN BIOSYNTHESIS PROTEIN CBIB"/>
    <property type="match status" value="1"/>
</dbReference>
<dbReference type="GO" id="GO:0009236">
    <property type="term" value="P:cobalamin biosynthetic process"/>
    <property type="evidence" value="ECO:0007669"/>
    <property type="project" value="UniProtKB-UniRule"/>
</dbReference>
<keyword evidence="9 11" id="KW-1133">Transmembrane helix</keyword>
<evidence type="ECO:0000256" key="9">
    <source>
        <dbReference type="ARBA" id="ARBA00022989"/>
    </source>
</evidence>
<dbReference type="GO" id="GO:0005886">
    <property type="term" value="C:plasma membrane"/>
    <property type="evidence" value="ECO:0007669"/>
    <property type="project" value="UniProtKB-SubCell"/>
</dbReference>
<dbReference type="OrthoDB" id="46105at2157"/>
<keyword evidence="12" id="KW-0436">Ligase</keyword>